<comment type="caution">
    <text evidence="2">The sequence shown here is derived from an EMBL/GenBank/DDBJ whole genome shotgun (WGS) entry which is preliminary data.</text>
</comment>
<reference evidence="2 3" key="2">
    <citation type="journal article" date="2014" name="BMC Genomics">
        <title>An improved genome of the model marine alga Ostreococcus tauri unfolds by assessing Illumina de novo assemblies.</title>
        <authorList>
            <person name="Blanc-Mathieu R."/>
            <person name="Verhelst B."/>
            <person name="Derelle E."/>
            <person name="Rombauts S."/>
            <person name="Bouget F.Y."/>
            <person name="Carre I."/>
            <person name="Chateau A."/>
            <person name="Eyre-Walker A."/>
            <person name="Grimsley N."/>
            <person name="Moreau H."/>
            <person name="Piegu B."/>
            <person name="Rivals E."/>
            <person name="Schackwitz W."/>
            <person name="Van de Peer Y."/>
            <person name="Piganeau G."/>
        </authorList>
    </citation>
    <scope>NUCLEOTIDE SEQUENCE [LARGE SCALE GENOMIC DNA]</scope>
    <source>
        <strain evidence="3">OTTH 0595 / CCAP 157/2 / RCC745</strain>
    </source>
</reference>
<sequence length="123" mass="13410">MWALNVPWGTECTFAAPRAAFDDGSIDIVLVQAASRKSMLKLLLDFDSGRHVNHRAVRYFKAKSFELIPGPSSSAKSGGYIAIDGEVAARRHDPSPAMSPYGPLRCDVHRAEVRVFAPTPAIE</sequence>
<keyword evidence="3" id="KW-1185">Reference proteome</keyword>
<evidence type="ECO:0000313" key="3">
    <source>
        <dbReference type="Proteomes" id="UP000009170"/>
    </source>
</evidence>
<gene>
    <name evidence="2" type="ORF">OT_ostta11g02570</name>
</gene>
<dbReference type="RefSeq" id="XP_003082077.2">
    <property type="nucleotide sequence ID" value="XM_003082029.2"/>
</dbReference>
<organism evidence="2 3">
    <name type="scientific">Ostreococcus tauri</name>
    <name type="common">Marine green alga</name>
    <dbReference type="NCBI Taxonomy" id="70448"/>
    <lineage>
        <taxon>Eukaryota</taxon>
        <taxon>Viridiplantae</taxon>
        <taxon>Chlorophyta</taxon>
        <taxon>Mamiellophyceae</taxon>
        <taxon>Mamiellales</taxon>
        <taxon>Bathycoccaceae</taxon>
        <taxon>Ostreococcus</taxon>
    </lineage>
</organism>
<proteinExistence type="predicted"/>
<reference evidence="3" key="1">
    <citation type="journal article" date="2006" name="Proc. Natl. Acad. Sci. U.S.A.">
        <title>Genome analysis of the smallest free-living eukaryote Ostreococcus tauri unveils many unique features.</title>
        <authorList>
            <person name="Derelle E."/>
            <person name="Ferraz C."/>
            <person name="Rombauts S."/>
            <person name="Rouze P."/>
            <person name="Worden A.Z."/>
            <person name="Robbens S."/>
            <person name="Partensky F."/>
            <person name="Degroeve S."/>
            <person name="Echeynie S."/>
            <person name="Cooke R."/>
            <person name="Saeys Y."/>
            <person name="Wuyts J."/>
            <person name="Jabbari K."/>
            <person name="Bowler C."/>
            <person name="Panaud O."/>
            <person name="Piegu B."/>
            <person name="Ball S.G."/>
            <person name="Ral J.-P."/>
            <person name="Bouget F.-Y."/>
            <person name="Piganeau G."/>
            <person name="De Baets B."/>
            <person name="Picard A."/>
            <person name="Delseny M."/>
            <person name="Demaille J."/>
            <person name="Van de Peer Y."/>
            <person name="Moreau H."/>
        </authorList>
    </citation>
    <scope>NUCLEOTIDE SEQUENCE [LARGE SCALE GENOMIC DNA]</scope>
    <source>
        <strain evidence="3">OTTH 0595 / CCAP 157/2 / RCC745</strain>
    </source>
</reference>
<dbReference type="GO" id="GO:0016020">
    <property type="term" value="C:membrane"/>
    <property type="evidence" value="ECO:0007669"/>
    <property type="project" value="TreeGrafter"/>
</dbReference>
<dbReference type="GO" id="GO:0001727">
    <property type="term" value="F:lipid kinase activity"/>
    <property type="evidence" value="ECO:0007669"/>
    <property type="project" value="TreeGrafter"/>
</dbReference>
<name>A0A090M680_OSTTA</name>
<dbReference type="KEGG" id="ota:OT_ostta11g02570"/>
<dbReference type="PANTHER" id="PTHR12358">
    <property type="entry name" value="SPHINGOSINE KINASE"/>
    <property type="match status" value="1"/>
</dbReference>
<dbReference type="InterPro" id="IPR016064">
    <property type="entry name" value="NAD/diacylglycerol_kinase_sf"/>
</dbReference>
<dbReference type="EMBL" id="CAID01000011">
    <property type="protein sequence ID" value="CEF99696.1"/>
    <property type="molecule type" value="Genomic_DNA"/>
</dbReference>
<feature type="domain" description="YegS/DAGK C-terminal" evidence="1">
    <location>
        <begin position="16"/>
        <end position="89"/>
    </location>
</feature>
<dbReference type="InterPro" id="IPR045540">
    <property type="entry name" value="YegS/DAGK_C"/>
</dbReference>
<dbReference type="GO" id="GO:0005737">
    <property type="term" value="C:cytoplasm"/>
    <property type="evidence" value="ECO:0007669"/>
    <property type="project" value="TreeGrafter"/>
</dbReference>
<evidence type="ECO:0000313" key="2">
    <source>
        <dbReference type="EMBL" id="CEF99696.1"/>
    </source>
</evidence>
<dbReference type="SUPFAM" id="SSF111331">
    <property type="entry name" value="NAD kinase/diacylglycerol kinase-like"/>
    <property type="match status" value="1"/>
</dbReference>
<dbReference type="AlphaFoldDB" id="A0A090M680"/>
<accession>A0A090M680</accession>
<dbReference type="InterPro" id="IPR050187">
    <property type="entry name" value="Lipid_Phosphate_FormReg"/>
</dbReference>
<dbReference type="STRING" id="70448.A0A090M680"/>
<dbReference type="GO" id="GO:0016773">
    <property type="term" value="F:phosphotransferase activity, alcohol group as acceptor"/>
    <property type="evidence" value="ECO:0007669"/>
    <property type="project" value="UniProtKB-ARBA"/>
</dbReference>
<protein>
    <submittedName>
        <fullName evidence="2">Unnamed product</fullName>
    </submittedName>
</protein>
<dbReference type="Gene3D" id="2.60.200.40">
    <property type="match status" value="1"/>
</dbReference>
<dbReference type="GeneID" id="9835904"/>
<dbReference type="Pfam" id="PF19279">
    <property type="entry name" value="YegS_C"/>
    <property type="match status" value="1"/>
</dbReference>
<dbReference type="InParanoid" id="A0A090M680"/>
<evidence type="ECO:0000259" key="1">
    <source>
        <dbReference type="Pfam" id="PF19279"/>
    </source>
</evidence>
<dbReference type="Proteomes" id="UP000009170">
    <property type="component" value="Unassembled WGS sequence"/>
</dbReference>
<dbReference type="OrthoDB" id="3853857at2759"/>
<dbReference type="PANTHER" id="PTHR12358:SF31">
    <property type="entry name" value="ACYLGLYCEROL KINASE, MITOCHONDRIAL"/>
    <property type="match status" value="1"/>
</dbReference>
<dbReference type="GO" id="GO:0046512">
    <property type="term" value="P:sphingosine biosynthetic process"/>
    <property type="evidence" value="ECO:0007669"/>
    <property type="project" value="TreeGrafter"/>
</dbReference>